<dbReference type="EMBL" id="CM045761">
    <property type="protein sequence ID" value="KAI8016024.1"/>
    <property type="molecule type" value="Genomic_DNA"/>
</dbReference>
<dbReference type="Proteomes" id="UP001060215">
    <property type="component" value="Chromosome 4"/>
</dbReference>
<accession>A0ACC0HSI2</accession>
<gene>
    <name evidence="1" type="ORF">LOK49_LG05G00549</name>
</gene>
<organism evidence="1 2">
    <name type="scientific">Camellia lanceoleosa</name>
    <dbReference type="NCBI Taxonomy" id="1840588"/>
    <lineage>
        <taxon>Eukaryota</taxon>
        <taxon>Viridiplantae</taxon>
        <taxon>Streptophyta</taxon>
        <taxon>Embryophyta</taxon>
        <taxon>Tracheophyta</taxon>
        <taxon>Spermatophyta</taxon>
        <taxon>Magnoliopsida</taxon>
        <taxon>eudicotyledons</taxon>
        <taxon>Gunneridae</taxon>
        <taxon>Pentapetalae</taxon>
        <taxon>asterids</taxon>
        <taxon>Ericales</taxon>
        <taxon>Theaceae</taxon>
        <taxon>Camellia</taxon>
    </lineage>
</organism>
<sequence>MSPFLAFTTELLEEEQHLQLKKKAKDPLKPKQPMSAFLMFKNERRAALLAESKGGWEIAKQNKKKYLEEMEAYKQRKEEESANLKKEDEARSRAIAQEERENR</sequence>
<proteinExistence type="predicted"/>
<evidence type="ECO:0000313" key="1">
    <source>
        <dbReference type="EMBL" id="KAI8016024.1"/>
    </source>
</evidence>
<reference evidence="1 2" key="1">
    <citation type="journal article" date="2022" name="Plant J.">
        <title>Chromosome-level genome of Camellia lanceoleosa provides a valuable resource for understanding genome evolution and self-incompatibility.</title>
        <authorList>
            <person name="Gong W."/>
            <person name="Xiao S."/>
            <person name="Wang L."/>
            <person name="Liao Z."/>
            <person name="Chang Y."/>
            <person name="Mo W."/>
            <person name="Hu G."/>
            <person name="Li W."/>
            <person name="Zhao G."/>
            <person name="Zhu H."/>
            <person name="Hu X."/>
            <person name="Ji K."/>
            <person name="Xiang X."/>
            <person name="Song Q."/>
            <person name="Yuan D."/>
            <person name="Jin S."/>
            <person name="Zhang L."/>
        </authorList>
    </citation>
    <scope>NUCLEOTIDE SEQUENCE [LARGE SCALE GENOMIC DNA]</scope>
    <source>
        <strain evidence="1">SQ_2022a</strain>
    </source>
</reference>
<comment type="caution">
    <text evidence="1">The sequence shown here is derived from an EMBL/GenBank/DDBJ whole genome shotgun (WGS) entry which is preliminary data.</text>
</comment>
<protein>
    <submittedName>
        <fullName evidence="1">High mobility group B protein 13</fullName>
    </submittedName>
</protein>
<keyword evidence="2" id="KW-1185">Reference proteome</keyword>
<evidence type="ECO:0000313" key="2">
    <source>
        <dbReference type="Proteomes" id="UP001060215"/>
    </source>
</evidence>
<name>A0ACC0HSI2_9ERIC</name>